<dbReference type="AlphaFoldDB" id="A0AAD7CF40"/>
<dbReference type="EMBL" id="JARKIF010000002">
    <property type="protein sequence ID" value="KAJ7647259.1"/>
    <property type="molecule type" value="Genomic_DNA"/>
</dbReference>
<keyword evidence="2" id="KW-1185">Reference proteome</keyword>
<name>A0AAD7CF40_9AGAR</name>
<organism evidence="1 2">
    <name type="scientific">Roridomyces roridus</name>
    <dbReference type="NCBI Taxonomy" id="1738132"/>
    <lineage>
        <taxon>Eukaryota</taxon>
        <taxon>Fungi</taxon>
        <taxon>Dikarya</taxon>
        <taxon>Basidiomycota</taxon>
        <taxon>Agaricomycotina</taxon>
        <taxon>Agaricomycetes</taxon>
        <taxon>Agaricomycetidae</taxon>
        <taxon>Agaricales</taxon>
        <taxon>Marasmiineae</taxon>
        <taxon>Mycenaceae</taxon>
        <taxon>Roridomyces</taxon>
    </lineage>
</organism>
<gene>
    <name evidence="1" type="ORF">FB45DRAFT_860542</name>
</gene>
<evidence type="ECO:0000313" key="2">
    <source>
        <dbReference type="Proteomes" id="UP001221142"/>
    </source>
</evidence>
<sequence>MSSPDAAQLDLPVGKPPLLHEGEVTQDQLRKFECHAGSYFTAKKIAAAEQVAHVMGCLRDYRITDWLENDEERTAAAALDFKSFMGKVREHLLPTDWIRTIKKELNGRKQGPKETFLKFLTAVERTNSLLVNTDAHLSPAQIRSLLESNMLTDLAEDLDDDGKAAAEDDYKKWCELVKSRDNIRLRNIARLNQVAEERERARRELEQRVDLASSGALP</sequence>
<protein>
    <submittedName>
        <fullName evidence="1">Uncharacterized protein</fullName>
    </submittedName>
</protein>
<accession>A0AAD7CF40</accession>
<dbReference type="Proteomes" id="UP001221142">
    <property type="component" value="Unassembled WGS sequence"/>
</dbReference>
<reference evidence="1" key="1">
    <citation type="submission" date="2023-03" db="EMBL/GenBank/DDBJ databases">
        <title>Massive genome expansion in bonnet fungi (Mycena s.s.) driven by repeated elements and novel gene families across ecological guilds.</title>
        <authorList>
            <consortium name="Lawrence Berkeley National Laboratory"/>
            <person name="Harder C.B."/>
            <person name="Miyauchi S."/>
            <person name="Viragh M."/>
            <person name="Kuo A."/>
            <person name="Thoen E."/>
            <person name="Andreopoulos B."/>
            <person name="Lu D."/>
            <person name="Skrede I."/>
            <person name="Drula E."/>
            <person name="Henrissat B."/>
            <person name="Morin E."/>
            <person name="Kohler A."/>
            <person name="Barry K."/>
            <person name="LaButti K."/>
            <person name="Morin E."/>
            <person name="Salamov A."/>
            <person name="Lipzen A."/>
            <person name="Mereny Z."/>
            <person name="Hegedus B."/>
            <person name="Baldrian P."/>
            <person name="Stursova M."/>
            <person name="Weitz H."/>
            <person name="Taylor A."/>
            <person name="Grigoriev I.V."/>
            <person name="Nagy L.G."/>
            <person name="Martin F."/>
            <person name="Kauserud H."/>
        </authorList>
    </citation>
    <scope>NUCLEOTIDE SEQUENCE</scope>
    <source>
        <strain evidence="1">9284</strain>
    </source>
</reference>
<comment type="caution">
    <text evidence="1">The sequence shown here is derived from an EMBL/GenBank/DDBJ whole genome shotgun (WGS) entry which is preliminary data.</text>
</comment>
<evidence type="ECO:0000313" key="1">
    <source>
        <dbReference type="EMBL" id="KAJ7647259.1"/>
    </source>
</evidence>
<proteinExistence type="predicted"/>